<accession>A0A6V8MS79</accession>
<dbReference type="EMBL" id="BLXY01000001">
    <property type="protein sequence ID" value="GFO62881.1"/>
    <property type="molecule type" value="Genomic_DNA"/>
</dbReference>
<evidence type="ECO:0000313" key="2">
    <source>
        <dbReference type="EMBL" id="GFO62881.1"/>
    </source>
</evidence>
<feature type="transmembrane region" description="Helical" evidence="1">
    <location>
        <begin position="192"/>
        <end position="211"/>
    </location>
</feature>
<keyword evidence="1" id="KW-0812">Transmembrane</keyword>
<dbReference type="AlphaFoldDB" id="A0A6V8MS79"/>
<sequence length="332" mass="36169">MILHPGILALLVSSLLMGLITLYACGYGILILRRWDITSGSELQLALERRTYLISTVVRYLLAFQLVSLFLYLRVADSIYHLFTGAMCAAGTLSAHWLGYPTLLLKLTTFFLAGIWLILNHADEQGYDYPLIRPKYFLLLLMAPLTTAETVAQAVFFTVLRPDVITSCCGSLFNNNASGIGPGMASPPPLPMLALFYTSSIVTVMTGLRFYRRKKGAYLFAGLSALHFAITLVAVVSVISLYIYELPAHHCPFCLLQGEYDYAGYPLYLVILAAAVSGVGVGVLHPFRHRGSLGETLPALQNKLAATALAALLIFSGAATCKILYSSLSLRG</sequence>
<gene>
    <name evidence="2" type="ORF">GMPD_08000</name>
</gene>
<keyword evidence="1" id="KW-0472">Membrane</keyword>
<evidence type="ECO:0000313" key="3">
    <source>
        <dbReference type="Proteomes" id="UP000568888"/>
    </source>
</evidence>
<dbReference type="Proteomes" id="UP000568888">
    <property type="component" value="Unassembled WGS sequence"/>
</dbReference>
<feature type="transmembrane region" description="Helical" evidence="1">
    <location>
        <begin position="7"/>
        <end position="32"/>
    </location>
</feature>
<protein>
    <submittedName>
        <fullName evidence="2">Uncharacterized protein</fullName>
    </submittedName>
</protein>
<feature type="transmembrane region" description="Helical" evidence="1">
    <location>
        <begin position="52"/>
        <end position="72"/>
    </location>
</feature>
<organism evidence="2 3">
    <name type="scientific">Geomonas paludis</name>
    <dbReference type="NCBI Taxonomy" id="2740185"/>
    <lineage>
        <taxon>Bacteria</taxon>
        <taxon>Pseudomonadati</taxon>
        <taxon>Thermodesulfobacteriota</taxon>
        <taxon>Desulfuromonadia</taxon>
        <taxon>Geobacterales</taxon>
        <taxon>Geobacteraceae</taxon>
        <taxon>Geomonas</taxon>
    </lineage>
</organism>
<feature type="transmembrane region" description="Helical" evidence="1">
    <location>
        <begin position="103"/>
        <end position="122"/>
    </location>
</feature>
<proteinExistence type="predicted"/>
<feature type="transmembrane region" description="Helical" evidence="1">
    <location>
        <begin position="218"/>
        <end position="244"/>
    </location>
</feature>
<keyword evidence="1" id="KW-1133">Transmembrane helix</keyword>
<dbReference type="RefSeq" id="WP_183345333.1">
    <property type="nucleotide sequence ID" value="NZ_BLXY01000001.1"/>
</dbReference>
<feature type="transmembrane region" description="Helical" evidence="1">
    <location>
        <begin position="304"/>
        <end position="325"/>
    </location>
</feature>
<reference evidence="3" key="1">
    <citation type="submission" date="2020-06" db="EMBL/GenBank/DDBJ databases">
        <title>Draft genomic sequecing of Geomonas sp. Red736.</title>
        <authorList>
            <person name="Itoh H."/>
            <person name="Xu Z.X."/>
            <person name="Ushijima N."/>
            <person name="Masuda Y."/>
            <person name="Shiratori Y."/>
            <person name="Senoo K."/>
        </authorList>
    </citation>
    <scope>NUCLEOTIDE SEQUENCE [LARGE SCALE GENOMIC DNA]</scope>
    <source>
        <strain evidence="3">Red736</strain>
    </source>
</reference>
<name>A0A6V8MS79_9BACT</name>
<feature type="transmembrane region" description="Helical" evidence="1">
    <location>
        <begin position="134"/>
        <end position="157"/>
    </location>
</feature>
<evidence type="ECO:0000256" key="1">
    <source>
        <dbReference type="SAM" id="Phobius"/>
    </source>
</evidence>
<comment type="caution">
    <text evidence="2">The sequence shown here is derived from an EMBL/GenBank/DDBJ whole genome shotgun (WGS) entry which is preliminary data.</text>
</comment>
<feature type="transmembrane region" description="Helical" evidence="1">
    <location>
        <begin position="264"/>
        <end position="284"/>
    </location>
</feature>